<evidence type="ECO:0000256" key="3">
    <source>
        <dbReference type="ARBA" id="ARBA00022692"/>
    </source>
</evidence>
<keyword evidence="10" id="KW-1185">Reference proteome</keyword>
<feature type="transmembrane region" description="Helical" evidence="6">
    <location>
        <begin position="80"/>
        <end position="102"/>
    </location>
</feature>
<evidence type="ECO:0000313" key="10">
    <source>
        <dbReference type="Proteomes" id="UP000231134"/>
    </source>
</evidence>
<evidence type="ECO:0000256" key="4">
    <source>
        <dbReference type="ARBA" id="ARBA00022989"/>
    </source>
</evidence>
<keyword evidence="7" id="KW-0732">Signal</keyword>
<keyword evidence="3 6" id="KW-0812">Transmembrane</keyword>
<dbReference type="InterPro" id="IPR051311">
    <property type="entry name" value="DedA_domain"/>
</dbReference>
<evidence type="ECO:0000256" key="1">
    <source>
        <dbReference type="ARBA" id="ARBA00004651"/>
    </source>
</evidence>
<protein>
    <submittedName>
        <fullName evidence="9">Membrane protein DedA with SNARE-associated domain</fullName>
    </submittedName>
</protein>
<keyword evidence="4 6" id="KW-1133">Transmembrane helix</keyword>
<feature type="chain" id="PRO_5014863928" evidence="7">
    <location>
        <begin position="23"/>
        <end position="246"/>
    </location>
</feature>
<keyword evidence="2" id="KW-1003">Cell membrane</keyword>
<evidence type="ECO:0000256" key="6">
    <source>
        <dbReference type="SAM" id="Phobius"/>
    </source>
</evidence>
<accession>A0A2M9A765</accession>
<evidence type="ECO:0000313" key="9">
    <source>
        <dbReference type="EMBL" id="PJJ41549.1"/>
    </source>
</evidence>
<feature type="signal peptide" evidence="7">
    <location>
        <begin position="1"/>
        <end position="22"/>
    </location>
</feature>
<comment type="subcellular location">
    <subcellularLocation>
        <location evidence="1">Cell membrane</location>
        <topology evidence="1">Multi-pass membrane protein</topology>
    </subcellularLocation>
</comment>
<dbReference type="PANTHER" id="PTHR42709:SF6">
    <property type="entry name" value="UNDECAPRENYL PHOSPHATE TRANSPORTER A"/>
    <property type="match status" value="1"/>
</dbReference>
<comment type="caution">
    <text evidence="9">The sequence shown here is derived from an EMBL/GenBank/DDBJ whole genome shotgun (WGS) entry which is preliminary data.</text>
</comment>
<gene>
    <name evidence="9" type="ORF">BGX16_1527</name>
</gene>
<keyword evidence="5 6" id="KW-0472">Membrane</keyword>
<reference evidence="9 10" key="1">
    <citation type="submission" date="2017-11" db="EMBL/GenBank/DDBJ databases">
        <title>Animal gut microbial communities from fecal samples from Wisconsin, USA.</title>
        <authorList>
            <person name="Neumann A."/>
        </authorList>
    </citation>
    <scope>NUCLEOTIDE SEQUENCE [LARGE SCALE GENOMIC DNA]</scope>
    <source>
        <strain evidence="9 10">UWS3</strain>
    </source>
</reference>
<dbReference type="PANTHER" id="PTHR42709">
    <property type="entry name" value="ALKALINE PHOSPHATASE LIKE PROTEIN"/>
    <property type="match status" value="1"/>
</dbReference>
<dbReference type="AlphaFoldDB" id="A0A2M9A765"/>
<dbReference type="EMBL" id="PGEX01000001">
    <property type="protein sequence ID" value="PJJ41549.1"/>
    <property type="molecule type" value="Genomic_DNA"/>
</dbReference>
<dbReference type="GO" id="GO:0005886">
    <property type="term" value="C:plasma membrane"/>
    <property type="evidence" value="ECO:0007669"/>
    <property type="project" value="UniProtKB-SubCell"/>
</dbReference>
<name>A0A2M9A765_9BACT</name>
<sequence>MFKRVFRILTIVLFISAVSALASEPSSIYTKITDWYSDNLNYGSVALLMAIESSFIPFPSEVVVPPAAYKALQPDSGLNIVLLVLAATFGALCGAFINYFLAKVLGQPIIYKFADSRLGHMCLLDSKKVEQAEKFFRDHGAISTFVGRLIPAIRQLISIPAGLSGMKLSTFALFTALGALVWNMVLAILGVIAHGQSDIIQKYNSELSMILLGLAGLFVCYILYKGLKKKKSVPQSAEQTSEIQKT</sequence>
<dbReference type="InterPro" id="IPR032816">
    <property type="entry name" value="VTT_dom"/>
</dbReference>
<dbReference type="Proteomes" id="UP000231134">
    <property type="component" value="Unassembled WGS sequence"/>
</dbReference>
<feature type="transmembrane region" description="Helical" evidence="6">
    <location>
        <begin position="207"/>
        <end position="224"/>
    </location>
</feature>
<organism evidence="9 10">
    <name type="scientific">Hallerella succinigenes</name>
    <dbReference type="NCBI Taxonomy" id="1896222"/>
    <lineage>
        <taxon>Bacteria</taxon>
        <taxon>Pseudomonadati</taxon>
        <taxon>Fibrobacterota</taxon>
        <taxon>Fibrobacteria</taxon>
        <taxon>Fibrobacterales</taxon>
        <taxon>Fibrobacteraceae</taxon>
        <taxon>Hallerella</taxon>
    </lineage>
</organism>
<feature type="transmembrane region" description="Helical" evidence="6">
    <location>
        <begin position="171"/>
        <end position="195"/>
    </location>
</feature>
<evidence type="ECO:0000256" key="7">
    <source>
        <dbReference type="SAM" id="SignalP"/>
    </source>
</evidence>
<feature type="domain" description="VTT" evidence="8">
    <location>
        <begin position="79"/>
        <end position="190"/>
    </location>
</feature>
<evidence type="ECO:0000259" key="8">
    <source>
        <dbReference type="Pfam" id="PF09335"/>
    </source>
</evidence>
<proteinExistence type="predicted"/>
<evidence type="ECO:0000256" key="2">
    <source>
        <dbReference type="ARBA" id="ARBA00022475"/>
    </source>
</evidence>
<evidence type="ECO:0000256" key="5">
    <source>
        <dbReference type="ARBA" id="ARBA00023136"/>
    </source>
</evidence>
<dbReference type="Pfam" id="PF09335">
    <property type="entry name" value="VTT_dom"/>
    <property type="match status" value="1"/>
</dbReference>